<evidence type="ECO:0000313" key="1">
    <source>
        <dbReference type="EMBL" id="GLK78059.1"/>
    </source>
</evidence>
<dbReference type="Gene3D" id="3.40.50.1110">
    <property type="entry name" value="SGNH hydrolase"/>
    <property type="match status" value="1"/>
</dbReference>
<dbReference type="GO" id="GO:0016788">
    <property type="term" value="F:hydrolase activity, acting on ester bonds"/>
    <property type="evidence" value="ECO:0007669"/>
    <property type="project" value="UniProtKB-ARBA"/>
</dbReference>
<evidence type="ECO:0008006" key="3">
    <source>
        <dbReference type="Google" id="ProtNLM"/>
    </source>
</evidence>
<comment type="caution">
    <text evidence="1">The sequence shown here is derived from an EMBL/GenBank/DDBJ whole genome shotgun (WGS) entry which is preliminary data.</text>
</comment>
<reference evidence="1" key="2">
    <citation type="submission" date="2023-01" db="EMBL/GenBank/DDBJ databases">
        <authorList>
            <person name="Sun Q."/>
            <person name="Evtushenko L."/>
        </authorList>
    </citation>
    <scope>NUCLEOTIDE SEQUENCE</scope>
    <source>
        <strain evidence="1">VKM B-2555</strain>
    </source>
</reference>
<dbReference type="EMBL" id="BSFK01000016">
    <property type="protein sequence ID" value="GLK78059.1"/>
    <property type="molecule type" value="Genomic_DNA"/>
</dbReference>
<dbReference type="InterPro" id="IPR036514">
    <property type="entry name" value="SGNH_hydro_sf"/>
</dbReference>
<gene>
    <name evidence="1" type="ORF">GCM10008171_33130</name>
</gene>
<protein>
    <recommendedName>
        <fullName evidence="3">Sialate O-acetylesterase domain-containing protein</fullName>
    </recommendedName>
</protein>
<dbReference type="AlphaFoldDB" id="A0A9W6JKZ5"/>
<sequence>MTDRDNATRGDLSKVYADSRARTDALDEKLGARPATEPSFAVRDQAGGVLVSVTRDDIHHPVIRGLSARADAAEPAARAVREGFSDGAFAIGDEVGHLAFSGDALELRHAHIRRIDGRLAALEAGGGGSGDGWRSAATLAELLHFMSLGQSLSTGYRSTPVLSSAALTGAYRFVGGVRPQEGTTTSANDESDDAANYASLVGLNEVLTPHDGLRGETPCYGLAQMLKQLLADEDGIDLEAGTELLLSAPGQGWSTVQELSSGFRWDRIPRNISNGSARAGDGGKSYALSGIAWTQGENDYLGGTARAAYRQSVIAYLAQVRAAAFAATGVDRPIPMLLAQTATHLDAGRATPTIALAQLDLASEEMIGFATPLYFMAQADDLHITNASSKWLGAYYGLGFKRWLFDGEKPRPLTIESAQAYGSIAIAHLPSAVGGLTLDVTTVPAQPQNGFTVVDSGGANVPVALELISRDRIKFTAAVPLAGCTLRYAWAGSATKGLGNVRDNAGASLIFDPAGINQPMHRWLPICEVPFE</sequence>
<dbReference type="SUPFAM" id="SSF52266">
    <property type="entry name" value="SGNH hydrolase"/>
    <property type="match status" value="1"/>
</dbReference>
<dbReference type="Proteomes" id="UP001143364">
    <property type="component" value="Unassembled WGS sequence"/>
</dbReference>
<keyword evidence="2" id="KW-1185">Reference proteome</keyword>
<organism evidence="1 2">
    <name type="scientific">Methylopila jiangsuensis</name>
    <dbReference type="NCBI Taxonomy" id="586230"/>
    <lineage>
        <taxon>Bacteria</taxon>
        <taxon>Pseudomonadati</taxon>
        <taxon>Pseudomonadota</taxon>
        <taxon>Alphaproteobacteria</taxon>
        <taxon>Hyphomicrobiales</taxon>
        <taxon>Methylopilaceae</taxon>
        <taxon>Methylopila</taxon>
    </lineage>
</organism>
<reference evidence="1" key="1">
    <citation type="journal article" date="2014" name="Int. J. Syst. Evol. Microbiol.">
        <title>Complete genome sequence of Corynebacterium casei LMG S-19264T (=DSM 44701T), isolated from a smear-ripened cheese.</title>
        <authorList>
            <consortium name="US DOE Joint Genome Institute (JGI-PGF)"/>
            <person name="Walter F."/>
            <person name="Albersmeier A."/>
            <person name="Kalinowski J."/>
            <person name="Ruckert C."/>
        </authorList>
    </citation>
    <scope>NUCLEOTIDE SEQUENCE</scope>
    <source>
        <strain evidence="1">VKM B-2555</strain>
    </source>
</reference>
<proteinExistence type="predicted"/>
<evidence type="ECO:0000313" key="2">
    <source>
        <dbReference type="Proteomes" id="UP001143364"/>
    </source>
</evidence>
<name>A0A9W6JKZ5_9HYPH</name>
<accession>A0A9W6JKZ5</accession>
<dbReference type="RefSeq" id="WP_271205878.1">
    <property type="nucleotide sequence ID" value="NZ_BSFK01000016.1"/>
</dbReference>